<evidence type="ECO:0000313" key="1">
    <source>
        <dbReference type="EMBL" id="MBW78828.1"/>
    </source>
</evidence>
<organism evidence="1">
    <name type="scientific">Anopheles darlingi</name>
    <name type="common">Mosquito</name>
    <dbReference type="NCBI Taxonomy" id="43151"/>
    <lineage>
        <taxon>Eukaryota</taxon>
        <taxon>Metazoa</taxon>
        <taxon>Ecdysozoa</taxon>
        <taxon>Arthropoda</taxon>
        <taxon>Hexapoda</taxon>
        <taxon>Insecta</taxon>
        <taxon>Pterygota</taxon>
        <taxon>Neoptera</taxon>
        <taxon>Endopterygota</taxon>
        <taxon>Diptera</taxon>
        <taxon>Nematocera</taxon>
        <taxon>Culicoidea</taxon>
        <taxon>Culicidae</taxon>
        <taxon>Anophelinae</taxon>
        <taxon>Anopheles</taxon>
    </lineage>
</organism>
<accession>A0A2M4DNY7</accession>
<protein>
    <submittedName>
        <fullName evidence="1">Putative secreted protein</fullName>
    </submittedName>
</protein>
<reference evidence="1" key="1">
    <citation type="submission" date="2018-01" db="EMBL/GenBank/DDBJ databases">
        <title>An insight into the sialome of Amazonian anophelines.</title>
        <authorList>
            <person name="Ribeiro J.M."/>
            <person name="Scarpassa V."/>
            <person name="Calvo E."/>
        </authorList>
    </citation>
    <scope>NUCLEOTIDE SEQUENCE</scope>
</reference>
<sequence length="67" mass="7952">MVSNARYIDWKEWRRRLLLLLLLLTCRNVGWKCRYMKGGTPHILSESPKMCAAKAFRDIGERSRSLR</sequence>
<name>A0A2M4DNY7_ANODA</name>
<dbReference type="EMBL" id="GGFL01014650">
    <property type="protein sequence ID" value="MBW78828.1"/>
    <property type="molecule type" value="Transcribed_RNA"/>
</dbReference>
<proteinExistence type="predicted"/>
<dbReference type="AlphaFoldDB" id="A0A2M4DNY7"/>